<evidence type="ECO:0000256" key="2">
    <source>
        <dbReference type="ARBA" id="ARBA00006555"/>
    </source>
</evidence>
<dbReference type="PANTHER" id="PTHR33446">
    <property type="entry name" value="PROTEIN TONB-RELATED"/>
    <property type="match status" value="1"/>
</dbReference>
<dbReference type="AlphaFoldDB" id="A0A081KG33"/>
<dbReference type="GO" id="GO:0015031">
    <property type="term" value="P:protein transport"/>
    <property type="evidence" value="ECO:0007669"/>
    <property type="project" value="UniProtKB-KW"/>
</dbReference>
<evidence type="ECO:0000313" key="13">
    <source>
        <dbReference type="EMBL" id="KEI73109.1"/>
    </source>
</evidence>
<feature type="domain" description="TonB C-terminal" evidence="12">
    <location>
        <begin position="167"/>
        <end position="254"/>
    </location>
</feature>
<evidence type="ECO:0000256" key="7">
    <source>
        <dbReference type="ARBA" id="ARBA00022927"/>
    </source>
</evidence>
<evidence type="ECO:0000256" key="3">
    <source>
        <dbReference type="ARBA" id="ARBA00022448"/>
    </source>
</evidence>
<keyword evidence="8" id="KW-1133">Transmembrane helix</keyword>
<dbReference type="Proteomes" id="UP000027997">
    <property type="component" value="Unassembled WGS sequence"/>
</dbReference>
<dbReference type="GO" id="GO:0031992">
    <property type="term" value="F:energy transducer activity"/>
    <property type="evidence" value="ECO:0007669"/>
    <property type="project" value="TreeGrafter"/>
</dbReference>
<dbReference type="PROSITE" id="PS52015">
    <property type="entry name" value="TONB_CTD"/>
    <property type="match status" value="1"/>
</dbReference>
<dbReference type="InterPro" id="IPR051045">
    <property type="entry name" value="TonB-dependent_transducer"/>
</dbReference>
<reference evidence="13 14" key="1">
    <citation type="submission" date="2014-06" db="EMBL/GenBank/DDBJ databases">
        <title>Whole Genome Sequences of Three Symbiotic Endozoicomonas Bacteria.</title>
        <authorList>
            <person name="Neave M.J."/>
            <person name="Apprill A."/>
            <person name="Voolstra C.R."/>
        </authorList>
    </citation>
    <scope>NUCLEOTIDE SEQUENCE [LARGE SCALE GENOMIC DNA]</scope>
    <source>
        <strain evidence="13 14">DSM 22380</strain>
    </source>
</reference>
<dbReference type="RefSeq" id="WP_020582300.1">
    <property type="nucleotide sequence ID" value="NZ_JOJP01000001.1"/>
</dbReference>
<feature type="signal peptide" evidence="11">
    <location>
        <begin position="1"/>
        <end position="26"/>
    </location>
</feature>
<gene>
    <name evidence="13" type="ORF">GV64_22485</name>
</gene>
<dbReference type="InterPro" id="IPR006260">
    <property type="entry name" value="TonB/TolA_C"/>
</dbReference>
<evidence type="ECO:0000256" key="6">
    <source>
        <dbReference type="ARBA" id="ARBA00022692"/>
    </source>
</evidence>
<keyword evidence="3" id="KW-0813">Transport</keyword>
<name>A0A081KG33_9GAMM</name>
<keyword evidence="11" id="KW-0732">Signal</keyword>
<keyword evidence="7" id="KW-0653">Protein transport</keyword>
<evidence type="ECO:0000256" key="10">
    <source>
        <dbReference type="SAM" id="MobiDB-lite"/>
    </source>
</evidence>
<comment type="similarity">
    <text evidence="2">Belongs to the TonB family.</text>
</comment>
<protein>
    <recommendedName>
        <fullName evidence="12">TonB C-terminal domain-containing protein</fullName>
    </recommendedName>
</protein>
<keyword evidence="6" id="KW-0812">Transmembrane</keyword>
<evidence type="ECO:0000256" key="11">
    <source>
        <dbReference type="SAM" id="SignalP"/>
    </source>
</evidence>
<dbReference type="STRING" id="305900.GV64_22485"/>
<evidence type="ECO:0000259" key="12">
    <source>
        <dbReference type="PROSITE" id="PS52015"/>
    </source>
</evidence>
<feature type="chain" id="PRO_5001758947" description="TonB C-terminal domain-containing protein" evidence="11">
    <location>
        <begin position="27"/>
        <end position="254"/>
    </location>
</feature>
<feature type="compositionally biased region" description="Polar residues" evidence="10">
    <location>
        <begin position="78"/>
        <end position="106"/>
    </location>
</feature>
<evidence type="ECO:0000256" key="9">
    <source>
        <dbReference type="ARBA" id="ARBA00023136"/>
    </source>
</evidence>
<feature type="compositionally biased region" description="Basic and acidic residues" evidence="10">
    <location>
        <begin position="65"/>
        <end position="76"/>
    </location>
</feature>
<evidence type="ECO:0000256" key="8">
    <source>
        <dbReference type="ARBA" id="ARBA00022989"/>
    </source>
</evidence>
<dbReference type="Pfam" id="PF03544">
    <property type="entry name" value="TonB_C"/>
    <property type="match status" value="1"/>
</dbReference>
<accession>A0A081KG33</accession>
<dbReference type="GO" id="GO:0055085">
    <property type="term" value="P:transmembrane transport"/>
    <property type="evidence" value="ECO:0007669"/>
    <property type="project" value="InterPro"/>
</dbReference>
<dbReference type="EMBL" id="JOJP01000001">
    <property type="protein sequence ID" value="KEI73109.1"/>
    <property type="molecule type" value="Genomic_DNA"/>
</dbReference>
<keyword evidence="5" id="KW-0997">Cell inner membrane</keyword>
<comment type="subcellular location">
    <subcellularLocation>
        <location evidence="1">Cell inner membrane</location>
        <topology evidence="1">Single-pass membrane protein</topology>
        <orientation evidence="1">Periplasmic side</orientation>
    </subcellularLocation>
</comment>
<dbReference type="NCBIfam" id="TIGR01352">
    <property type="entry name" value="tonB_Cterm"/>
    <property type="match status" value="1"/>
</dbReference>
<organism evidence="13 14">
    <name type="scientific">Endozoicomonas elysicola</name>
    <dbReference type="NCBI Taxonomy" id="305900"/>
    <lineage>
        <taxon>Bacteria</taxon>
        <taxon>Pseudomonadati</taxon>
        <taxon>Pseudomonadota</taxon>
        <taxon>Gammaproteobacteria</taxon>
        <taxon>Oceanospirillales</taxon>
        <taxon>Endozoicomonadaceae</taxon>
        <taxon>Endozoicomonas</taxon>
    </lineage>
</organism>
<proteinExistence type="inferred from homology"/>
<evidence type="ECO:0000256" key="5">
    <source>
        <dbReference type="ARBA" id="ARBA00022519"/>
    </source>
</evidence>
<comment type="caution">
    <text evidence="13">The sequence shown here is derived from an EMBL/GenBank/DDBJ whole genome shotgun (WGS) entry which is preliminary data.</text>
</comment>
<sequence>MSHYTTKNIVIALLCSVTLHFMLAFAPNRTEHALINNNQGTSQLKLTLAKQAIVVPPASTLIESEEAKQQIDKISEPSEPSESTQNLVEPIISKSTSFNKTVSSPTLEKEETKIPPLKDAGVTETTEKRLPLPDEPSEPVAMDNSTEGTDRHTEIPAESMDSNLMKGWQSDLIQRINQQKRYPRQALRRGLEGDVKIKAMIHPDGTLATAEILSGDKRFKTSSLQAVSRALPFPPPVAVLKPITVSFIIHYTIN</sequence>
<keyword evidence="9" id="KW-0472">Membrane</keyword>
<evidence type="ECO:0000256" key="1">
    <source>
        <dbReference type="ARBA" id="ARBA00004383"/>
    </source>
</evidence>
<dbReference type="eggNOG" id="ENOG5033AH5">
    <property type="taxonomic scope" value="Bacteria"/>
</dbReference>
<dbReference type="Gene3D" id="3.30.1150.10">
    <property type="match status" value="1"/>
</dbReference>
<keyword evidence="14" id="KW-1185">Reference proteome</keyword>
<evidence type="ECO:0000256" key="4">
    <source>
        <dbReference type="ARBA" id="ARBA00022475"/>
    </source>
</evidence>
<dbReference type="PANTHER" id="PTHR33446:SF2">
    <property type="entry name" value="PROTEIN TONB"/>
    <property type="match status" value="1"/>
</dbReference>
<dbReference type="SUPFAM" id="SSF74653">
    <property type="entry name" value="TolA/TonB C-terminal domain"/>
    <property type="match status" value="1"/>
</dbReference>
<dbReference type="InterPro" id="IPR037682">
    <property type="entry name" value="TonB_C"/>
</dbReference>
<feature type="region of interest" description="Disordered" evidence="10">
    <location>
        <begin position="64"/>
        <end position="163"/>
    </location>
</feature>
<dbReference type="GO" id="GO:0098797">
    <property type="term" value="C:plasma membrane protein complex"/>
    <property type="evidence" value="ECO:0007669"/>
    <property type="project" value="TreeGrafter"/>
</dbReference>
<evidence type="ECO:0000313" key="14">
    <source>
        <dbReference type="Proteomes" id="UP000027997"/>
    </source>
</evidence>
<keyword evidence="4" id="KW-1003">Cell membrane</keyword>